<dbReference type="InterPro" id="IPR036271">
    <property type="entry name" value="Tet_transcr_reg_TetR-rel_C_sf"/>
</dbReference>
<dbReference type="PANTHER" id="PTHR30055:SF146">
    <property type="entry name" value="HTH-TYPE TRANSCRIPTIONAL DUAL REGULATOR CECR"/>
    <property type="match status" value="1"/>
</dbReference>
<keyword evidence="7" id="KW-1185">Reference proteome</keyword>
<dbReference type="GO" id="GO:0000976">
    <property type="term" value="F:transcription cis-regulatory region binding"/>
    <property type="evidence" value="ECO:0007669"/>
    <property type="project" value="TreeGrafter"/>
</dbReference>
<evidence type="ECO:0000259" key="5">
    <source>
        <dbReference type="PROSITE" id="PS50977"/>
    </source>
</evidence>
<dbReference type="InterPro" id="IPR050109">
    <property type="entry name" value="HTH-type_TetR-like_transc_reg"/>
</dbReference>
<dbReference type="STRING" id="858640.A3K86_03990"/>
<dbReference type="Gene3D" id="1.10.10.60">
    <property type="entry name" value="Homeodomain-like"/>
    <property type="match status" value="1"/>
</dbReference>
<dbReference type="Pfam" id="PF00440">
    <property type="entry name" value="TetR_N"/>
    <property type="match status" value="1"/>
</dbReference>
<accession>A0A178KMU8</accession>
<dbReference type="Gene3D" id="1.10.357.10">
    <property type="entry name" value="Tetracycline Repressor, domain 2"/>
    <property type="match status" value="1"/>
</dbReference>
<dbReference type="GO" id="GO:0003700">
    <property type="term" value="F:DNA-binding transcription factor activity"/>
    <property type="evidence" value="ECO:0007669"/>
    <property type="project" value="TreeGrafter"/>
</dbReference>
<dbReference type="Proteomes" id="UP000078503">
    <property type="component" value="Unassembled WGS sequence"/>
</dbReference>
<keyword evidence="1" id="KW-0805">Transcription regulation</keyword>
<evidence type="ECO:0000313" key="7">
    <source>
        <dbReference type="Proteomes" id="UP000078503"/>
    </source>
</evidence>
<dbReference type="Pfam" id="PF14246">
    <property type="entry name" value="TetR_C_7"/>
    <property type="match status" value="1"/>
</dbReference>
<comment type="caution">
    <text evidence="6">The sequence shown here is derived from an EMBL/GenBank/DDBJ whole genome shotgun (WGS) entry which is preliminary data.</text>
</comment>
<proteinExistence type="predicted"/>
<sequence length="201" mass="22591">MATRSEQKKEQILGAATQLFFEQGYGVSMDAIADLAQVSKQTVYAHFKTKDELFETCIRAKCVANQIDGRLVDDPRPIQIVLTEFVYRFQALLLSDEACQTFKAAVSQSDTHPQLAQLYLNAGPRMTTEMLAQYLALKDQQGEIKLLLPAEDAAMQLLLMAHGKVVYWAYLGQSSEETDAERYAYLNACVEVFLRAHQCNP</sequence>
<evidence type="ECO:0000256" key="1">
    <source>
        <dbReference type="ARBA" id="ARBA00023015"/>
    </source>
</evidence>
<gene>
    <name evidence="6" type="ORF">A3K86_03990</name>
</gene>
<dbReference type="InterPro" id="IPR001647">
    <property type="entry name" value="HTH_TetR"/>
</dbReference>
<dbReference type="InterPro" id="IPR039536">
    <property type="entry name" value="TetR_C_Proteobacteria"/>
</dbReference>
<feature type="DNA-binding region" description="H-T-H motif" evidence="4">
    <location>
        <begin position="28"/>
        <end position="47"/>
    </location>
</feature>
<dbReference type="SUPFAM" id="SSF46689">
    <property type="entry name" value="Homeodomain-like"/>
    <property type="match status" value="1"/>
</dbReference>
<dbReference type="AlphaFoldDB" id="A0A178KMU8"/>
<keyword evidence="2 4" id="KW-0238">DNA-binding</keyword>
<keyword evidence="3" id="KW-0804">Transcription</keyword>
<protein>
    <submittedName>
        <fullName evidence="6">TetR family transcriptional regulator</fullName>
    </submittedName>
</protein>
<organism evidence="6 7">
    <name type="scientific">Photobacterium jeanii</name>
    <dbReference type="NCBI Taxonomy" id="858640"/>
    <lineage>
        <taxon>Bacteria</taxon>
        <taxon>Pseudomonadati</taxon>
        <taxon>Pseudomonadota</taxon>
        <taxon>Gammaproteobacteria</taxon>
        <taxon>Vibrionales</taxon>
        <taxon>Vibrionaceae</taxon>
        <taxon>Photobacterium</taxon>
    </lineage>
</organism>
<evidence type="ECO:0000313" key="6">
    <source>
        <dbReference type="EMBL" id="OAN18084.1"/>
    </source>
</evidence>
<dbReference type="OrthoDB" id="8535430at2"/>
<dbReference type="RefSeq" id="WP_068328067.1">
    <property type="nucleotide sequence ID" value="NZ_LVHF01000012.1"/>
</dbReference>
<name>A0A178KMU8_9GAMM</name>
<dbReference type="InterPro" id="IPR009057">
    <property type="entry name" value="Homeodomain-like_sf"/>
</dbReference>
<dbReference type="PANTHER" id="PTHR30055">
    <property type="entry name" value="HTH-TYPE TRANSCRIPTIONAL REGULATOR RUTR"/>
    <property type="match status" value="1"/>
</dbReference>
<reference evidence="6 7" key="1">
    <citation type="submission" date="2016-03" db="EMBL/GenBank/DDBJ databases">
        <title>Photobacterium proteolyticum sp. nov. a protease producing bacterium isolated from ocean sediments of Laizhou Bay.</title>
        <authorList>
            <person name="Li Y."/>
        </authorList>
    </citation>
    <scope>NUCLEOTIDE SEQUENCE [LARGE SCALE GENOMIC DNA]</scope>
    <source>
        <strain evidence="6 7">R-40508</strain>
    </source>
</reference>
<evidence type="ECO:0000256" key="2">
    <source>
        <dbReference type="ARBA" id="ARBA00023125"/>
    </source>
</evidence>
<evidence type="ECO:0000256" key="3">
    <source>
        <dbReference type="ARBA" id="ARBA00023163"/>
    </source>
</evidence>
<dbReference type="PRINTS" id="PR00455">
    <property type="entry name" value="HTHTETR"/>
</dbReference>
<dbReference type="FunFam" id="1.10.10.60:FF:000141">
    <property type="entry name" value="TetR family transcriptional regulator"/>
    <property type="match status" value="1"/>
</dbReference>
<dbReference type="SUPFAM" id="SSF48498">
    <property type="entry name" value="Tetracyclin repressor-like, C-terminal domain"/>
    <property type="match status" value="1"/>
</dbReference>
<feature type="domain" description="HTH tetR-type" evidence="5">
    <location>
        <begin position="6"/>
        <end position="65"/>
    </location>
</feature>
<dbReference type="PROSITE" id="PS50977">
    <property type="entry name" value="HTH_TETR_2"/>
    <property type="match status" value="1"/>
</dbReference>
<dbReference type="EMBL" id="LVHF01000012">
    <property type="protein sequence ID" value="OAN18084.1"/>
    <property type="molecule type" value="Genomic_DNA"/>
</dbReference>
<evidence type="ECO:0000256" key="4">
    <source>
        <dbReference type="PROSITE-ProRule" id="PRU00335"/>
    </source>
</evidence>